<sequence length="400" mass="44035">MGLIPLGERPAPSTPPSGWAPFALGFRPFFALAGLSGLILMVLWIGFWHAGKAPPSAYFTTIDWHSHEMLFGFTLAIIAGFLLTAVRNWTGIDTPTGKPLALLALLWLLARLLPFVPSIPSWLVALTDLLFIPALIYALYTPLTRAENRINRLFLPLLAAMALANLLYHLQGLGVTSTGPRGLTLMLNLILLLLIFVGGRVLPFFTEKAVNGAAPRFNKQREQFVYAVFILWTLGELLLPQSGLLFPLAFGVAATQAWRLADWYHPGIWRRPILWVLFSGLFWLSLGYFLKGLALLDLFPANLAIHALTAGAIGVFTLGMMARVALGHTGREIEPSKLITITFILINLAVIIRVFLPVTGLLGYETCIDLSGSLWALCYLLFVLTYLPILARPRIDGRPG</sequence>
<keyword evidence="1" id="KW-0812">Transmembrane</keyword>
<accession>A0A9E4NKB4</accession>
<dbReference type="Proteomes" id="UP000886674">
    <property type="component" value="Unassembled WGS sequence"/>
</dbReference>
<name>A0A9E4NKB4_9GAMM</name>
<keyword evidence="1" id="KW-1133">Transmembrane helix</keyword>
<dbReference type="EMBL" id="JAEPCR010000043">
    <property type="protein sequence ID" value="MCG7978427.1"/>
    <property type="molecule type" value="Genomic_DNA"/>
</dbReference>
<evidence type="ECO:0000313" key="2">
    <source>
        <dbReference type="EMBL" id="MCG7978427.1"/>
    </source>
</evidence>
<dbReference type="Pfam" id="PF05940">
    <property type="entry name" value="NnrS"/>
    <property type="match status" value="1"/>
</dbReference>
<feature type="transmembrane region" description="Helical" evidence="1">
    <location>
        <begin position="122"/>
        <end position="141"/>
    </location>
</feature>
<feature type="transmembrane region" description="Helical" evidence="1">
    <location>
        <begin position="153"/>
        <end position="170"/>
    </location>
</feature>
<comment type="caution">
    <text evidence="2">The sequence shown here is derived from an EMBL/GenBank/DDBJ whole genome shotgun (WGS) entry which is preliminary data.</text>
</comment>
<evidence type="ECO:0000256" key="1">
    <source>
        <dbReference type="SAM" id="Phobius"/>
    </source>
</evidence>
<feature type="transmembrane region" description="Helical" evidence="1">
    <location>
        <begin position="182"/>
        <end position="202"/>
    </location>
</feature>
<protein>
    <submittedName>
        <fullName evidence="2">NnrS family protein</fullName>
    </submittedName>
</protein>
<feature type="transmembrane region" description="Helical" evidence="1">
    <location>
        <begin position="374"/>
        <end position="391"/>
    </location>
</feature>
<reference evidence="2" key="1">
    <citation type="journal article" date="2021" name="Proc. Natl. Acad. Sci. U.S.A.">
        <title>Global biogeography of chemosynthetic symbionts reveals both localized and globally distributed symbiont groups. .</title>
        <authorList>
            <person name="Osvatic J.T."/>
            <person name="Wilkins L.G.E."/>
            <person name="Leibrecht L."/>
            <person name="Leray M."/>
            <person name="Zauner S."/>
            <person name="Polzin J."/>
            <person name="Camacho Y."/>
            <person name="Gros O."/>
            <person name="van Gils J.A."/>
            <person name="Eisen J.A."/>
            <person name="Petersen J.M."/>
            <person name="Yuen B."/>
        </authorList>
    </citation>
    <scope>NUCLEOTIDE SEQUENCE</scope>
    <source>
        <strain evidence="2">MAGclacostrist055</strain>
    </source>
</reference>
<organism evidence="2 3">
    <name type="scientific">Candidatus Thiodiazotropha taylori</name>
    <dbReference type="NCBI Taxonomy" id="2792791"/>
    <lineage>
        <taxon>Bacteria</taxon>
        <taxon>Pseudomonadati</taxon>
        <taxon>Pseudomonadota</taxon>
        <taxon>Gammaproteobacteria</taxon>
        <taxon>Chromatiales</taxon>
        <taxon>Sedimenticolaceae</taxon>
        <taxon>Candidatus Thiodiazotropha</taxon>
    </lineage>
</organism>
<evidence type="ECO:0000313" key="3">
    <source>
        <dbReference type="Proteomes" id="UP000886674"/>
    </source>
</evidence>
<feature type="transmembrane region" description="Helical" evidence="1">
    <location>
        <begin position="223"/>
        <end position="239"/>
    </location>
</feature>
<feature type="transmembrane region" description="Helical" evidence="1">
    <location>
        <begin position="69"/>
        <end position="87"/>
    </location>
</feature>
<gene>
    <name evidence="2" type="ORF">JAY77_09825</name>
</gene>
<feature type="transmembrane region" description="Helical" evidence="1">
    <location>
        <begin position="29"/>
        <end position="49"/>
    </location>
</feature>
<dbReference type="AlphaFoldDB" id="A0A9E4NKB4"/>
<proteinExistence type="predicted"/>
<dbReference type="InterPro" id="IPR010266">
    <property type="entry name" value="NnrS"/>
</dbReference>
<feature type="transmembrane region" description="Helical" evidence="1">
    <location>
        <begin position="273"/>
        <end position="291"/>
    </location>
</feature>
<keyword evidence="1" id="KW-0472">Membrane</keyword>
<feature type="transmembrane region" description="Helical" evidence="1">
    <location>
        <begin position="338"/>
        <end position="362"/>
    </location>
</feature>
<feature type="transmembrane region" description="Helical" evidence="1">
    <location>
        <begin position="303"/>
        <end position="326"/>
    </location>
</feature>